<dbReference type="FunFam" id="3.40.1090.10:FF:000010">
    <property type="entry name" value="Lysophospholipase"/>
    <property type="match status" value="1"/>
</dbReference>
<evidence type="ECO:0000256" key="7">
    <source>
        <dbReference type="ARBA" id="ARBA00023180"/>
    </source>
</evidence>
<evidence type="ECO:0000256" key="8">
    <source>
        <dbReference type="ARBA" id="ARBA00059407"/>
    </source>
</evidence>
<dbReference type="GO" id="GO:0046475">
    <property type="term" value="P:glycerophospholipid catabolic process"/>
    <property type="evidence" value="ECO:0007669"/>
    <property type="project" value="TreeGrafter"/>
</dbReference>
<dbReference type="PANTHER" id="PTHR10728">
    <property type="entry name" value="CYTOSOLIC PHOSPHOLIPASE A2"/>
    <property type="match status" value="1"/>
</dbReference>
<keyword evidence="5 9" id="KW-0442">Lipid degradation</keyword>
<feature type="chain" id="PRO_5034537300" description="Lysophospholipase" evidence="11">
    <location>
        <begin position="16"/>
        <end position="615"/>
    </location>
</feature>
<name>A0A8H7ZDI5_9ASCO</name>
<evidence type="ECO:0000256" key="11">
    <source>
        <dbReference type="SAM" id="SignalP"/>
    </source>
</evidence>
<dbReference type="Gene3D" id="3.40.1090.10">
    <property type="entry name" value="Cytosolic phospholipase A2 catalytic domain"/>
    <property type="match status" value="1"/>
</dbReference>
<evidence type="ECO:0000256" key="6">
    <source>
        <dbReference type="ARBA" id="ARBA00023098"/>
    </source>
</evidence>
<feature type="domain" description="PLA2c" evidence="12">
    <location>
        <begin position="27"/>
        <end position="564"/>
    </location>
</feature>
<comment type="similarity">
    <text evidence="1 10">Belongs to the lysophospholipase family.</text>
</comment>
<comment type="caution">
    <text evidence="13">The sequence shown here is derived from an EMBL/GenBank/DDBJ whole genome shotgun (WGS) entry which is preliminary data.</text>
</comment>
<dbReference type="OrthoDB" id="4084751at2759"/>
<dbReference type="GO" id="GO:0004623">
    <property type="term" value="F:phospholipase A2 activity"/>
    <property type="evidence" value="ECO:0007669"/>
    <property type="project" value="TreeGrafter"/>
</dbReference>
<dbReference type="PROSITE" id="PS51210">
    <property type="entry name" value="PLA2C"/>
    <property type="match status" value="1"/>
</dbReference>
<dbReference type="SMART" id="SM00022">
    <property type="entry name" value="PLAc"/>
    <property type="match status" value="1"/>
</dbReference>
<keyword evidence="14" id="KW-1185">Reference proteome</keyword>
<evidence type="ECO:0000256" key="3">
    <source>
        <dbReference type="ARBA" id="ARBA00022729"/>
    </source>
</evidence>
<evidence type="ECO:0000313" key="13">
    <source>
        <dbReference type="EMBL" id="KAG5419833.1"/>
    </source>
</evidence>
<organism evidence="13 14">
    <name type="scientific">Candida metapsilosis</name>
    <dbReference type="NCBI Taxonomy" id="273372"/>
    <lineage>
        <taxon>Eukaryota</taxon>
        <taxon>Fungi</taxon>
        <taxon>Dikarya</taxon>
        <taxon>Ascomycota</taxon>
        <taxon>Saccharomycotina</taxon>
        <taxon>Pichiomycetes</taxon>
        <taxon>Debaryomycetaceae</taxon>
        <taxon>Candida/Lodderomyces clade</taxon>
        <taxon>Candida</taxon>
    </lineage>
</organism>
<feature type="signal peptide" evidence="11">
    <location>
        <begin position="1"/>
        <end position="15"/>
    </location>
</feature>
<dbReference type="Proteomes" id="UP000669133">
    <property type="component" value="Unassembled WGS sequence"/>
</dbReference>
<dbReference type="InterPro" id="IPR002642">
    <property type="entry name" value="LysoPLipase_cat_dom"/>
</dbReference>
<dbReference type="GO" id="GO:0005886">
    <property type="term" value="C:plasma membrane"/>
    <property type="evidence" value="ECO:0007669"/>
    <property type="project" value="TreeGrafter"/>
</dbReference>
<evidence type="ECO:0000259" key="12">
    <source>
        <dbReference type="PROSITE" id="PS51210"/>
    </source>
</evidence>
<accession>A0A8H7ZDI5</accession>
<dbReference type="PANTHER" id="PTHR10728:SF33">
    <property type="entry name" value="LYSOPHOSPHOLIPASE 1-RELATED"/>
    <property type="match status" value="1"/>
</dbReference>
<dbReference type="GO" id="GO:0004622">
    <property type="term" value="F:phosphatidylcholine lysophospholipase activity"/>
    <property type="evidence" value="ECO:0007669"/>
    <property type="project" value="UniProtKB-EC"/>
</dbReference>
<dbReference type="RefSeq" id="XP_067548949.1">
    <property type="nucleotide sequence ID" value="XM_067690489.1"/>
</dbReference>
<dbReference type="AlphaFoldDB" id="A0A8H7ZDI5"/>
<dbReference type="GO" id="GO:0005783">
    <property type="term" value="C:endoplasmic reticulum"/>
    <property type="evidence" value="ECO:0007669"/>
    <property type="project" value="TreeGrafter"/>
</dbReference>
<dbReference type="GO" id="GO:0005829">
    <property type="term" value="C:cytosol"/>
    <property type="evidence" value="ECO:0007669"/>
    <property type="project" value="TreeGrafter"/>
</dbReference>
<evidence type="ECO:0000256" key="4">
    <source>
        <dbReference type="ARBA" id="ARBA00022801"/>
    </source>
</evidence>
<protein>
    <recommendedName>
        <fullName evidence="2 10">Lysophospholipase</fullName>
        <ecNumber evidence="2 10">3.1.1.5</ecNumber>
    </recommendedName>
</protein>
<proteinExistence type="inferred from homology"/>
<dbReference type="GO" id="GO:0005576">
    <property type="term" value="C:extracellular region"/>
    <property type="evidence" value="ECO:0007669"/>
    <property type="project" value="TreeGrafter"/>
</dbReference>
<dbReference type="GeneID" id="93650342"/>
<evidence type="ECO:0000313" key="14">
    <source>
        <dbReference type="Proteomes" id="UP000669133"/>
    </source>
</evidence>
<dbReference type="Pfam" id="PF01735">
    <property type="entry name" value="PLA2_B"/>
    <property type="match status" value="1"/>
</dbReference>
<evidence type="ECO:0000256" key="2">
    <source>
        <dbReference type="ARBA" id="ARBA00013274"/>
    </source>
</evidence>
<dbReference type="InterPro" id="IPR016035">
    <property type="entry name" value="Acyl_Trfase/lysoPLipase"/>
</dbReference>
<keyword evidence="4 9" id="KW-0378">Hydrolase</keyword>
<comment type="function">
    <text evidence="8">Catalyzes the release of fatty acids from lysophospholipids. Phospholipase B may well contribute to pathogenicity by abetting the fungus in damaging and traversing host cell membranes, processes which likely increase the rapidity of disseminated infection.</text>
</comment>
<gene>
    <name evidence="13" type="ORF">I9W82_001713</name>
</gene>
<keyword evidence="7" id="KW-0325">Glycoprotein</keyword>
<evidence type="ECO:0000256" key="10">
    <source>
        <dbReference type="RuleBase" id="RU362103"/>
    </source>
</evidence>
<sequence>MFLLVLLSLIDIIVADSSHGYAPIAVKCPSGQLTRSSLSGINPDEKNYVDTRYTNVAKPSLKSFLSGANLTDFDIDSFLDQANPTIGITFSGGGYRAQLSGAGQYAALDSRSHVVNGKGLGGILQSASYISGLSGGSWLLGSLVSNNLISIDNLIDQNSLWQLQNSLLTNGGDILNNLDYWTSISDEVEGKHRAGFGVSITDIYSRALSYQLLTNSPDNGAGTKFSDAMDQNSFKNFEAPYPILVSLGREPGSAVINLNSTVISLTPYEVGSEDPSLEAFVQTKYLGTQLDNGYSNNYTCVNGYDNAGFFMGTSSSVFNSVALKLDTAKLPEFLKKLVNGVLVEPFERLNVDVAHYNPNPFYKSRDAKTSIEKSPSLYLVDGGEDGQNVPLVPLLRRNLSAIFAYDNSNDYLTWPDGSSLIKTYERQFSPQGKGAPFPYVPDQKTFRNLNLTSKPTFFGCDAKNLSSLTSDIFDVPLVIYTANRPYTYWSNTSTFRLEYSLEERNNMISNGFAAATRLNGTLDEEWDACVGCAVIRREQERLGIEQSEQCKQCFERYCWDGTIYEGEPIGDNFDDNGLTLEATHYNSENVPGFDKTGFNLKRDEMVIANGQLVEY</sequence>
<evidence type="ECO:0000256" key="9">
    <source>
        <dbReference type="PROSITE-ProRule" id="PRU00555"/>
    </source>
</evidence>
<keyword evidence="3 11" id="KW-0732">Signal</keyword>
<reference evidence="13 14" key="1">
    <citation type="submission" date="2020-12" db="EMBL/GenBank/DDBJ databases">
        <title>Effect of drift, selection, and recombination on the evolution of hybrid genomes in Candida yeast pathogens.</title>
        <authorList>
            <person name="Mixao V."/>
            <person name="Ksiezopolska E."/>
            <person name="Saus E."/>
            <person name="Boekhout T."/>
            <person name="Gacser A."/>
            <person name="Gabaldon T."/>
        </authorList>
    </citation>
    <scope>NUCLEOTIDE SEQUENCE [LARGE SCALE GENOMIC DNA]</scope>
    <source>
        <strain evidence="13 14">BP57</strain>
    </source>
</reference>
<dbReference type="EMBL" id="JAEOAQ010000002">
    <property type="protein sequence ID" value="KAG5419833.1"/>
    <property type="molecule type" value="Genomic_DNA"/>
</dbReference>
<evidence type="ECO:0000256" key="1">
    <source>
        <dbReference type="ARBA" id="ARBA00008780"/>
    </source>
</evidence>
<dbReference type="SUPFAM" id="SSF52151">
    <property type="entry name" value="FabD/lysophospholipase-like"/>
    <property type="match status" value="1"/>
</dbReference>
<comment type="catalytic activity">
    <reaction evidence="10">
        <text>a 1-acyl-sn-glycero-3-phosphocholine + H2O = sn-glycerol 3-phosphocholine + a fatty acid + H(+)</text>
        <dbReference type="Rhea" id="RHEA:15177"/>
        <dbReference type="ChEBI" id="CHEBI:15377"/>
        <dbReference type="ChEBI" id="CHEBI:15378"/>
        <dbReference type="ChEBI" id="CHEBI:16870"/>
        <dbReference type="ChEBI" id="CHEBI:28868"/>
        <dbReference type="ChEBI" id="CHEBI:58168"/>
        <dbReference type="EC" id="3.1.1.5"/>
    </reaction>
</comment>
<dbReference type="EC" id="3.1.1.5" evidence="2 10"/>
<keyword evidence="6 9" id="KW-0443">Lipid metabolism</keyword>
<evidence type="ECO:0000256" key="5">
    <source>
        <dbReference type="ARBA" id="ARBA00022963"/>
    </source>
</evidence>